<reference evidence="3" key="1">
    <citation type="journal article" date="2017" name="Nat. Commun.">
        <title>The asparagus genome sheds light on the origin and evolution of a young Y chromosome.</title>
        <authorList>
            <person name="Harkess A."/>
            <person name="Zhou J."/>
            <person name="Xu C."/>
            <person name="Bowers J.E."/>
            <person name="Van der Hulst R."/>
            <person name="Ayyampalayam S."/>
            <person name="Mercati F."/>
            <person name="Riccardi P."/>
            <person name="McKain M.R."/>
            <person name="Kakrana A."/>
            <person name="Tang H."/>
            <person name="Ray J."/>
            <person name="Groenendijk J."/>
            <person name="Arikit S."/>
            <person name="Mathioni S.M."/>
            <person name="Nakano M."/>
            <person name="Shan H."/>
            <person name="Telgmann-Rauber A."/>
            <person name="Kanno A."/>
            <person name="Yue Z."/>
            <person name="Chen H."/>
            <person name="Li W."/>
            <person name="Chen Y."/>
            <person name="Xu X."/>
            <person name="Zhang Y."/>
            <person name="Luo S."/>
            <person name="Chen H."/>
            <person name="Gao J."/>
            <person name="Mao Z."/>
            <person name="Pires J.C."/>
            <person name="Luo M."/>
            <person name="Kudrna D."/>
            <person name="Wing R.A."/>
            <person name="Meyers B.C."/>
            <person name="Yi K."/>
            <person name="Kong H."/>
            <person name="Lavrijsen P."/>
            <person name="Sunseri F."/>
            <person name="Falavigna A."/>
            <person name="Ye Y."/>
            <person name="Leebens-Mack J.H."/>
            <person name="Chen G."/>
        </authorList>
    </citation>
    <scope>NUCLEOTIDE SEQUENCE [LARGE SCALE GENOMIC DNA]</scope>
    <source>
        <strain evidence="3">cv. DH0086</strain>
    </source>
</reference>
<dbReference type="AlphaFoldDB" id="A0A5P1EHN2"/>
<dbReference type="EMBL" id="CM007387">
    <property type="protein sequence ID" value="ONK65243.1"/>
    <property type="molecule type" value="Genomic_DNA"/>
</dbReference>
<accession>A0A5P1EHN2</accession>
<proteinExistence type="predicted"/>
<keyword evidence="3" id="KW-1185">Reference proteome</keyword>
<feature type="compositionally biased region" description="Low complexity" evidence="1">
    <location>
        <begin position="15"/>
        <end position="27"/>
    </location>
</feature>
<gene>
    <name evidence="2" type="ORF">A4U43_C07F35140</name>
</gene>
<dbReference type="Gramene" id="ONK65243">
    <property type="protein sequence ID" value="ONK65243"/>
    <property type="gene ID" value="A4U43_C07F35140"/>
</dbReference>
<organism evidence="2 3">
    <name type="scientific">Asparagus officinalis</name>
    <name type="common">Garden asparagus</name>
    <dbReference type="NCBI Taxonomy" id="4686"/>
    <lineage>
        <taxon>Eukaryota</taxon>
        <taxon>Viridiplantae</taxon>
        <taxon>Streptophyta</taxon>
        <taxon>Embryophyta</taxon>
        <taxon>Tracheophyta</taxon>
        <taxon>Spermatophyta</taxon>
        <taxon>Magnoliopsida</taxon>
        <taxon>Liliopsida</taxon>
        <taxon>Asparagales</taxon>
        <taxon>Asparagaceae</taxon>
        <taxon>Asparagoideae</taxon>
        <taxon>Asparagus</taxon>
    </lineage>
</organism>
<sequence>MGCHSSKQAQRDLLRSPSPLPRSKSLPDNGHVVSLTSSTLGSLNLNEDVNGEKASIDLEKVRSWSEAIGRKIPRTPTETPPNEPEPINGSSSWPGFHGDCSPLDRRSFSFCPTGRVSTGAGDPDARFDESEEQCGGLLLYEPQGGKEDL</sequence>
<evidence type="ECO:0000256" key="1">
    <source>
        <dbReference type="SAM" id="MobiDB-lite"/>
    </source>
</evidence>
<dbReference type="Proteomes" id="UP000243459">
    <property type="component" value="Chromosome 7"/>
</dbReference>
<feature type="region of interest" description="Disordered" evidence="1">
    <location>
        <begin position="66"/>
        <end position="98"/>
    </location>
</feature>
<evidence type="ECO:0000313" key="2">
    <source>
        <dbReference type="EMBL" id="ONK65243.1"/>
    </source>
</evidence>
<evidence type="ECO:0000313" key="3">
    <source>
        <dbReference type="Proteomes" id="UP000243459"/>
    </source>
</evidence>
<name>A0A5P1EHN2_ASPOF</name>
<protein>
    <submittedName>
        <fullName evidence="2">Uncharacterized protein</fullName>
    </submittedName>
</protein>
<feature type="region of interest" description="Disordered" evidence="1">
    <location>
        <begin position="116"/>
        <end position="149"/>
    </location>
</feature>
<feature type="region of interest" description="Disordered" evidence="1">
    <location>
        <begin position="1"/>
        <end position="33"/>
    </location>
</feature>